<dbReference type="AlphaFoldDB" id="A0A928TQ30"/>
<dbReference type="InterPro" id="IPR027417">
    <property type="entry name" value="P-loop_NTPase"/>
</dbReference>
<dbReference type="PROSITE" id="PS00662">
    <property type="entry name" value="T2SP_E"/>
    <property type="match status" value="1"/>
</dbReference>
<comment type="similarity">
    <text evidence="1">Belongs to the GSP E family.</text>
</comment>
<dbReference type="Gene3D" id="3.30.450.90">
    <property type="match status" value="1"/>
</dbReference>
<dbReference type="Gene3D" id="3.40.50.300">
    <property type="entry name" value="P-loop containing nucleotide triphosphate hydrolases"/>
    <property type="match status" value="1"/>
</dbReference>
<evidence type="ECO:0000313" key="4">
    <source>
        <dbReference type="Proteomes" id="UP000710385"/>
    </source>
</evidence>
<evidence type="ECO:0000313" key="3">
    <source>
        <dbReference type="EMBL" id="MBE7525147.1"/>
    </source>
</evidence>
<dbReference type="Pfam" id="PF00437">
    <property type="entry name" value="T2SSE"/>
    <property type="match status" value="1"/>
</dbReference>
<dbReference type="PANTHER" id="PTHR30486:SF16">
    <property type="entry name" value="TWITCHING MOTILITY PROTEIN PILT"/>
    <property type="match status" value="1"/>
</dbReference>
<dbReference type="CDD" id="cd01131">
    <property type="entry name" value="PilT"/>
    <property type="match status" value="1"/>
</dbReference>
<dbReference type="InterPro" id="IPR003593">
    <property type="entry name" value="AAA+_ATPase"/>
</dbReference>
<organism evidence="3 4">
    <name type="scientific">candidate division WWE3 bacterium</name>
    <dbReference type="NCBI Taxonomy" id="2053526"/>
    <lineage>
        <taxon>Bacteria</taxon>
        <taxon>Katanobacteria</taxon>
    </lineage>
</organism>
<dbReference type="InterPro" id="IPR050921">
    <property type="entry name" value="T4SS_GSP_E_ATPase"/>
</dbReference>
<proteinExistence type="inferred from homology"/>
<dbReference type="SMART" id="SM00382">
    <property type="entry name" value="AAA"/>
    <property type="match status" value="1"/>
</dbReference>
<sequence>MLPVLKKASELNASDVHCMVDFPPVFRSNGNLAPSAEFPAYTQETLLKQIDELISEEQAKRYRDDRELDTSVVLPTGERFRVNVFWEKGNPALAARYIPASIPSLDDLLAPEAAYDFVGLNQGLVLVTGPTGAGKSTLIASMIEEINNTRKEHIITLEDPIEFLYASKQSYIVQRQFGQDFLSFPEGLKHILRQDPDIILVGEMRDLETISATITLAETGHLVFATLHTNSAPETIDRIVDAFPSHQQPQIRLQLAFVLRGIISQILIPKVDGSLIAAHEVLVNNTAIGNLIREAKTTQIPNVLYSSPDLHMNTLDQELHWLVNEGFITPETARIHARKPESFQ</sequence>
<evidence type="ECO:0000259" key="2">
    <source>
        <dbReference type="PROSITE" id="PS00662"/>
    </source>
</evidence>
<dbReference type="GO" id="GO:0005524">
    <property type="term" value="F:ATP binding"/>
    <property type="evidence" value="ECO:0007669"/>
    <property type="project" value="InterPro"/>
</dbReference>
<dbReference type="EMBL" id="JABTTY010000001">
    <property type="protein sequence ID" value="MBE7525147.1"/>
    <property type="molecule type" value="Genomic_DNA"/>
</dbReference>
<comment type="caution">
    <text evidence="3">The sequence shown here is derived from an EMBL/GenBank/DDBJ whole genome shotgun (WGS) entry which is preliminary data.</text>
</comment>
<dbReference type="Proteomes" id="UP000710385">
    <property type="component" value="Unassembled WGS sequence"/>
</dbReference>
<evidence type="ECO:0000256" key="1">
    <source>
        <dbReference type="ARBA" id="ARBA00006611"/>
    </source>
</evidence>
<dbReference type="GO" id="GO:0016887">
    <property type="term" value="F:ATP hydrolysis activity"/>
    <property type="evidence" value="ECO:0007669"/>
    <property type="project" value="InterPro"/>
</dbReference>
<gene>
    <name evidence="3" type="ORF">HS096_02010</name>
</gene>
<dbReference type="InterPro" id="IPR006321">
    <property type="entry name" value="PilT/PilU"/>
</dbReference>
<protein>
    <submittedName>
        <fullName evidence="3">PilT/PilU family type 4a pilus ATPase</fullName>
    </submittedName>
</protein>
<accession>A0A928TQ30</accession>
<dbReference type="SUPFAM" id="SSF52540">
    <property type="entry name" value="P-loop containing nucleoside triphosphate hydrolases"/>
    <property type="match status" value="1"/>
</dbReference>
<dbReference type="NCBIfam" id="TIGR01420">
    <property type="entry name" value="pilT_fam"/>
    <property type="match status" value="1"/>
</dbReference>
<reference evidence="3" key="1">
    <citation type="submission" date="2020-05" db="EMBL/GenBank/DDBJ databases">
        <title>High-Quality Genomes of Partial-Nitritation/Anammox System by Hierarchical Clustering Based Hybrid Assembly.</title>
        <authorList>
            <person name="Liu L."/>
            <person name="Wang Y."/>
            <person name="Che Y."/>
            <person name="Chen Y."/>
            <person name="Xia Y."/>
            <person name="Luo R."/>
            <person name="Cheng S.H."/>
            <person name="Zheng C."/>
            <person name="Zhang T."/>
        </authorList>
    </citation>
    <scope>NUCLEOTIDE SEQUENCE</scope>
    <source>
        <strain evidence="3">H1_PAT1</strain>
    </source>
</reference>
<feature type="domain" description="Bacterial type II secretion system protein E" evidence="2">
    <location>
        <begin position="192"/>
        <end position="206"/>
    </location>
</feature>
<dbReference type="InterPro" id="IPR001482">
    <property type="entry name" value="T2SS/T4SS_dom"/>
</dbReference>
<dbReference type="PANTHER" id="PTHR30486">
    <property type="entry name" value="TWITCHING MOTILITY PROTEIN PILT"/>
    <property type="match status" value="1"/>
</dbReference>
<name>A0A928TQ30_UNCKA</name>